<name>W0FR38_9BACT</name>
<dbReference type="PANTHER" id="PTHR10584">
    <property type="entry name" value="SUGAR KINASE"/>
    <property type="match status" value="1"/>
</dbReference>
<dbReference type="GO" id="GO:0005829">
    <property type="term" value="C:cytosol"/>
    <property type="evidence" value="ECO:0007669"/>
    <property type="project" value="TreeGrafter"/>
</dbReference>
<dbReference type="InterPro" id="IPR011611">
    <property type="entry name" value="PfkB_dom"/>
</dbReference>
<sequence>MEYPEGKISVFGPVNVDVTARPVDFGKLHTGSLPMEDIRIAYGGDALNEAVVLRRLGADVELVSSVGQDETGDRLVRFLEKEGISGAGINRAADAPTSVNIVLVDPQGERYFLTDPHGSMRRIRREDYLPFLAAAGDIICFPGMFVSREMDIPAMEAVFAEARKKPGRILCADMTKAKNGEKLEDLRGILPMIDYIFPNEAEAELLTGEADARKNARLFTEAGAGCAVIKRGARGCVIATRDEMLELPAYPVSRAVDTTGAGDAFAAGFVYGLSRKMPLTDCGLFACAAASCIVETAGANQGIRSAEEPMARYTELKKQVCGK</sequence>
<reference evidence="6" key="1">
    <citation type="journal article" date="2013" name="PLoS ONE">
        <title>Metagenomic insights into the carbohydrate-active enzymes carried by the microorganisms adhering to solid digesta in the rumen of cows.</title>
        <authorList>
            <person name="Wang L."/>
            <person name="Hatem A."/>
            <person name="Catalyurek U.V."/>
            <person name="Morrison M."/>
            <person name="Yu Z."/>
        </authorList>
    </citation>
    <scope>NUCLEOTIDE SEQUENCE</scope>
</reference>
<dbReference type="PROSITE" id="PS00584">
    <property type="entry name" value="PFKB_KINASES_2"/>
    <property type="match status" value="1"/>
</dbReference>
<dbReference type="InterPro" id="IPR002139">
    <property type="entry name" value="Ribo/fructo_kinase"/>
</dbReference>
<dbReference type="GO" id="GO:0016301">
    <property type="term" value="F:kinase activity"/>
    <property type="evidence" value="ECO:0007669"/>
    <property type="project" value="UniProtKB-KW"/>
</dbReference>
<protein>
    <submittedName>
        <fullName evidence="6">Sugar kinase YdjH</fullName>
    </submittedName>
</protein>
<dbReference type="PROSITE" id="PS00583">
    <property type="entry name" value="PFKB_KINASES_1"/>
    <property type="match status" value="1"/>
</dbReference>
<keyword evidence="2 4" id="KW-0808">Transferase</keyword>
<accession>W0FR38</accession>
<keyword evidence="3 4" id="KW-0418">Kinase</keyword>
<evidence type="ECO:0000313" key="6">
    <source>
        <dbReference type="EMBL" id="AHF25480.1"/>
    </source>
</evidence>
<dbReference type="Gene3D" id="3.40.1190.20">
    <property type="match status" value="1"/>
</dbReference>
<dbReference type="AlphaFoldDB" id="W0FR38"/>
<organism evidence="6">
    <name type="scientific">uncultured bacterium Contigcl_6</name>
    <dbReference type="NCBI Taxonomy" id="1393676"/>
    <lineage>
        <taxon>Bacteria</taxon>
        <taxon>environmental samples</taxon>
    </lineage>
</organism>
<evidence type="ECO:0000256" key="3">
    <source>
        <dbReference type="ARBA" id="ARBA00022777"/>
    </source>
</evidence>
<dbReference type="PRINTS" id="PR00990">
    <property type="entry name" value="RIBOKINASE"/>
</dbReference>
<proteinExistence type="inferred from homology"/>
<dbReference type="Pfam" id="PF00294">
    <property type="entry name" value="PfkB"/>
    <property type="match status" value="1"/>
</dbReference>
<dbReference type="EMBL" id="KC246838">
    <property type="protein sequence ID" value="AHF25480.1"/>
    <property type="molecule type" value="Genomic_DNA"/>
</dbReference>
<dbReference type="CDD" id="cd01166">
    <property type="entry name" value="KdgK"/>
    <property type="match status" value="1"/>
</dbReference>
<feature type="domain" description="Carbohydrate kinase PfkB" evidence="5">
    <location>
        <begin position="7"/>
        <end position="302"/>
    </location>
</feature>
<evidence type="ECO:0000259" key="5">
    <source>
        <dbReference type="Pfam" id="PF00294"/>
    </source>
</evidence>
<evidence type="ECO:0000256" key="2">
    <source>
        <dbReference type="ARBA" id="ARBA00022679"/>
    </source>
</evidence>
<evidence type="ECO:0000256" key="4">
    <source>
        <dbReference type="RuleBase" id="RU003704"/>
    </source>
</evidence>
<evidence type="ECO:0000256" key="1">
    <source>
        <dbReference type="ARBA" id="ARBA00010688"/>
    </source>
</evidence>
<dbReference type="InterPro" id="IPR002173">
    <property type="entry name" value="Carboh/pur_kinase_PfkB_CS"/>
</dbReference>
<dbReference type="GO" id="GO:0006796">
    <property type="term" value="P:phosphate-containing compound metabolic process"/>
    <property type="evidence" value="ECO:0007669"/>
    <property type="project" value="UniProtKB-ARBA"/>
</dbReference>
<dbReference type="SUPFAM" id="SSF53613">
    <property type="entry name" value="Ribokinase-like"/>
    <property type="match status" value="1"/>
</dbReference>
<dbReference type="InterPro" id="IPR029056">
    <property type="entry name" value="Ribokinase-like"/>
</dbReference>
<comment type="similarity">
    <text evidence="1 4">Belongs to the carbohydrate kinase PfkB family.</text>
</comment>
<dbReference type="PANTHER" id="PTHR10584:SF166">
    <property type="entry name" value="RIBOKINASE"/>
    <property type="match status" value="1"/>
</dbReference>